<sequence length="75" mass="9155">MQMPCRQSRKRVRCPIFRVPTWSIPFQKSQSSKTYGCMKSFFMKQFEAVHRNHQKVIEGQQELMYTHERLIQKFD</sequence>
<evidence type="ECO:0000313" key="2">
    <source>
        <dbReference type="Proteomes" id="UP000785679"/>
    </source>
</evidence>
<dbReference type="AlphaFoldDB" id="A0A8J8NNS9"/>
<keyword evidence="2" id="KW-1185">Reference proteome</keyword>
<dbReference type="EMBL" id="RRYP01009983">
    <property type="protein sequence ID" value="TNV78698.1"/>
    <property type="molecule type" value="Genomic_DNA"/>
</dbReference>
<comment type="caution">
    <text evidence="1">The sequence shown here is derived from an EMBL/GenBank/DDBJ whole genome shotgun (WGS) entry which is preliminary data.</text>
</comment>
<name>A0A8J8NNS9_HALGN</name>
<accession>A0A8J8NNS9</accession>
<reference evidence="1" key="1">
    <citation type="submission" date="2019-06" db="EMBL/GenBank/DDBJ databases">
        <authorList>
            <person name="Zheng W."/>
        </authorList>
    </citation>
    <scope>NUCLEOTIDE SEQUENCE</scope>
    <source>
        <strain evidence="1">QDHG01</strain>
    </source>
</reference>
<evidence type="ECO:0000313" key="1">
    <source>
        <dbReference type="EMBL" id="TNV78698.1"/>
    </source>
</evidence>
<gene>
    <name evidence="1" type="ORF">FGO68_gene4972</name>
</gene>
<protein>
    <submittedName>
        <fullName evidence="1">Uncharacterized protein</fullName>
    </submittedName>
</protein>
<dbReference type="Proteomes" id="UP000785679">
    <property type="component" value="Unassembled WGS sequence"/>
</dbReference>
<proteinExistence type="predicted"/>
<organism evidence="1 2">
    <name type="scientific">Halteria grandinella</name>
    <dbReference type="NCBI Taxonomy" id="5974"/>
    <lineage>
        <taxon>Eukaryota</taxon>
        <taxon>Sar</taxon>
        <taxon>Alveolata</taxon>
        <taxon>Ciliophora</taxon>
        <taxon>Intramacronucleata</taxon>
        <taxon>Spirotrichea</taxon>
        <taxon>Stichotrichia</taxon>
        <taxon>Sporadotrichida</taxon>
        <taxon>Halteriidae</taxon>
        <taxon>Halteria</taxon>
    </lineage>
</organism>